<feature type="transmembrane region" description="Helical" evidence="5">
    <location>
        <begin position="266"/>
        <end position="288"/>
    </location>
</feature>
<dbReference type="Proteomes" id="UP000315017">
    <property type="component" value="Chromosome"/>
</dbReference>
<evidence type="ECO:0000259" key="6">
    <source>
        <dbReference type="Pfam" id="PF00916"/>
    </source>
</evidence>
<keyword evidence="2 5" id="KW-0812">Transmembrane</keyword>
<feature type="transmembrane region" description="Helical" evidence="5">
    <location>
        <begin position="358"/>
        <end position="388"/>
    </location>
</feature>
<evidence type="ECO:0000259" key="7">
    <source>
        <dbReference type="Pfam" id="PF13466"/>
    </source>
</evidence>
<keyword evidence="4 5" id="KW-0472">Membrane</keyword>
<feature type="transmembrane region" description="Helical" evidence="5">
    <location>
        <begin position="20"/>
        <end position="40"/>
    </location>
</feature>
<evidence type="ECO:0000256" key="3">
    <source>
        <dbReference type="ARBA" id="ARBA00022989"/>
    </source>
</evidence>
<accession>A0A517YCM7</accession>
<feature type="domain" description="MlaB-like STAS" evidence="7">
    <location>
        <begin position="459"/>
        <end position="520"/>
    </location>
</feature>
<dbReference type="SUPFAM" id="SSF52091">
    <property type="entry name" value="SpoIIaa-like"/>
    <property type="match status" value="1"/>
</dbReference>
<reference evidence="8 9" key="1">
    <citation type="submission" date="2019-02" db="EMBL/GenBank/DDBJ databases">
        <title>Deep-cultivation of Planctomycetes and their phenomic and genomic characterization uncovers novel biology.</title>
        <authorList>
            <person name="Wiegand S."/>
            <person name="Jogler M."/>
            <person name="Boedeker C."/>
            <person name="Pinto D."/>
            <person name="Vollmers J."/>
            <person name="Rivas-Marin E."/>
            <person name="Kohn T."/>
            <person name="Peeters S.H."/>
            <person name="Heuer A."/>
            <person name="Rast P."/>
            <person name="Oberbeckmann S."/>
            <person name="Bunk B."/>
            <person name="Jeske O."/>
            <person name="Meyerdierks A."/>
            <person name="Storesund J.E."/>
            <person name="Kallscheuer N."/>
            <person name="Luecker S."/>
            <person name="Lage O.M."/>
            <person name="Pohl T."/>
            <person name="Merkel B.J."/>
            <person name="Hornburger P."/>
            <person name="Mueller R.-W."/>
            <person name="Bruemmer F."/>
            <person name="Labrenz M."/>
            <person name="Spormann A.M."/>
            <person name="Op den Camp H."/>
            <person name="Overmann J."/>
            <person name="Amann R."/>
            <person name="Jetten M.S.M."/>
            <person name="Mascher T."/>
            <person name="Medema M.H."/>
            <person name="Devos D.P."/>
            <person name="Kaster A.-K."/>
            <person name="Ovreas L."/>
            <person name="Rohde M."/>
            <person name="Galperin M.Y."/>
            <person name="Jogler C."/>
        </authorList>
    </citation>
    <scope>NUCLEOTIDE SEQUENCE [LARGE SCALE GENOMIC DNA]</scope>
    <source>
        <strain evidence="8 9">ETA_A8</strain>
    </source>
</reference>
<sequence length="549" mass="57602">MPESAPAARPPSFDLRRELLASMVVFLVALPLCIGIAVAVGVSPGRALITGIVGGIVVGLIGGCPLQVSGPAAGLFVIVADALLKQKSYFLAEVNPQGTEADALAYSLSALGVSVMLAGAMQFAAGQFRLGQWFRAVSPAVIEGMLGGIGILILASQFHVMCDHDAMFHGHKAHGGLQYLATIPDALQQAFAGGLSGPKFHATLIGLLSVAAIVLWQSLAPKKLRLIPAALVAVILAVALGVVTGWEVRKLQVTGNILADMSFPSAISLQAILNPGVLLTGGMIAIIASAETLLCATAVDQMQNGPRTNYDQELCAHGIGNFLCGLLGALPMTGVIVRSSANVQAGASSRLSTILHGIWLLVFVVFLPFLLAYIPKAALGAILVYTGFKLVKFKTLQELWRVDKGEALIFLTTMAIIVAEDLLLGVLAGLALSAGKLLYRFSHLAPKLTIAAGQKQATLELEGAATFIRLPLLASFLEQVPVGSELHVDFTHLSYIDHACLELITSWAKRHKSTGGKLVIDWNSLHARFKDLPARSASMTAESAAAVKA</sequence>
<comment type="subcellular location">
    <subcellularLocation>
        <location evidence="1">Membrane</location>
        <topology evidence="1">Multi-pass membrane protein</topology>
    </subcellularLocation>
</comment>
<feature type="domain" description="SLC26A/SulP transporter" evidence="6">
    <location>
        <begin position="15"/>
        <end position="413"/>
    </location>
</feature>
<dbReference type="AlphaFoldDB" id="A0A517YCM7"/>
<feature type="transmembrane region" description="Helical" evidence="5">
    <location>
        <begin position="47"/>
        <end position="68"/>
    </location>
</feature>
<dbReference type="InterPro" id="IPR058548">
    <property type="entry name" value="MlaB-like_STAS"/>
</dbReference>
<organism evidence="8 9">
    <name type="scientific">Anatilimnocola aggregata</name>
    <dbReference type="NCBI Taxonomy" id="2528021"/>
    <lineage>
        <taxon>Bacteria</taxon>
        <taxon>Pseudomonadati</taxon>
        <taxon>Planctomycetota</taxon>
        <taxon>Planctomycetia</taxon>
        <taxon>Pirellulales</taxon>
        <taxon>Pirellulaceae</taxon>
        <taxon>Anatilimnocola</taxon>
    </lineage>
</organism>
<dbReference type="InterPro" id="IPR001902">
    <property type="entry name" value="SLC26A/SulP_fam"/>
</dbReference>
<dbReference type="Pfam" id="PF00916">
    <property type="entry name" value="Sulfate_transp"/>
    <property type="match status" value="1"/>
</dbReference>
<dbReference type="KEGG" id="aagg:ETAA8_30730"/>
<dbReference type="EMBL" id="CP036274">
    <property type="protein sequence ID" value="QDU27981.1"/>
    <property type="molecule type" value="Genomic_DNA"/>
</dbReference>
<feature type="transmembrane region" description="Helical" evidence="5">
    <location>
        <begin position="408"/>
        <end position="432"/>
    </location>
</feature>
<evidence type="ECO:0000256" key="5">
    <source>
        <dbReference type="SAM" id="Phobius"/>
    </source>
</evidence>
<dbReference type="PANTHER" id="PTHR11814">
    <property type="entry name" value="SULFATE TRANSPORTER"/>
    <property type="match status" value="1"/>
</dbReference>
<dbReference type="GO" id="GO:0016020">
    <property type="term" value="C:membrane"/>
    <property type="evidence" value="ECO:0007669"/>
    <property type="project" value="UniProtKB-SubCell"/>
</dbReference>
<proteinExistence type="predicted"/>
<dbReference type="GO" id="GO:0055085">
    <property type="term" value="P:transmembrane transport"/>
    <property type="evidence" value="ECO:0007669"/>
    <property type="project" value="InterPro"/>
</dbReference>
<protein>
    <submittedName>
        <fullName evidence="8">Bicarbonate transporter BicA</fullName>
    </submittedName>
</protein>
<dbReference type="OrthoDB" id="9769739at2"/>
<feature type="transmembrane region" description="Helical" evidence="5">
    <location>
        <begin position="226"/>
        <end position="246"/>
    </location>
</feature>
<keyword evidence="3 5" id="KW-1133">Transmembrane helix</keyword>
<feature type="transmembrane region" description="Helical" evidence="5">
    <location>
        <begin position="103"/>
        <end position="124"/>
    </location>
</feature>
<evidence type="ECO:0000256" key="1">
    <source>
        <dbReference type="ARBA" id="ARBA00004141"/>
    </source>
</evidence>
<keyword evidence="9" id="KW-1185">Reference proteome</keyword>
<name>A0A517YCM7_9BACT</name>
<dbReference type="RefSeq" id="WP_145089504.1">
    <property type="nucleotide sequence ID" value="NZ_CP036274.1"/>
</dbReference>
<dbReference type="Pfam" id="PF13466">
    <property type="entry name" value="STAS_2"/>
    <property type="match status" value="1"/>
</dbReference>
<evidence type="ECO:0000313" key="9">
    <source>
        <dbReference type="Proteomes" id="UP000315017"/>
    </source>
</evidence>
<evidence type="ECO:0000256" key="4">
    <source>
        <dbReference type="ARBA" id="ARBA00023136"/>
    </source>
</evidence>
<dbReference type="InterPro" id="IPR036513">
    <property type="entry name" value="STAS_dom_sf"/>
</dbReference>
<evidence type="ECO:0000256" key="2">
    <source>
        <dbReference type="ARBA" id="ARBA00022692"/>
    </source>
</evidence>
<evidence type="ECO:0000313" key="8">
    <source>
        <dbReference type="EMBL" id="QDU27981.1"/>
    </source>
</evidence>
<feature type="transmembrane region" description="Helical" evidence="5">
    <location>
        <begin position="136"/>
        <end position="158"/>
    </location>
</feature>
<feature type="transmembrane region" description="Helical" evidence="5">
    <location>
        <begin position="200"/>
        <end position="219"/>
    </location>
</feature>
<dbReference type="InterPro" id="IPR011547">
    <property type="entry name" value="SLC26A/SulP_dom"/>
</dbReference>
<gene>
    <name evidence="8" type="primary">bicA</name>
    <name evidence="8" type="ORF">ETAA8_30730</name>
</gene>